<dbReference type="InterPro" id="IPR044015">
    <property type="entry name" value="FBPase_C_dom"/>
</dbReference>
<evidence type="ECO:0000256" key="1">
    <source>
        <dbReference type="ARBA" id="ARBA00024331"/>
    </source>
</evidence>
<organism evidence="4 5">
    <name type="scientific">Methylobacterium terrae</name>
    <dbReference type="NCBI Taxonomy" id="2202827"/>
    <lineage>
        <taxon>Bacteria</taxon>
        <taxon>Pseudomonadati</taxon>
        <taxon>Pseudomonadota</taxon>
        <taxon>Alphaproteobacteria</taxon>
        <taxon>Hyphomicrobiales</taxon>
        <taxon>Methylobacteriaceae</taxon>
        <taxon>Methylobacterium</taxon>
    </lineage>
</organism>
<evidence type="ECO:0000256" key="2">
    <source>
        <dbReference type="SAM" id="MobiDB-lite"/>
    </source>
</evidence>
<proteinExistence type="predicted"/>
<dbReference type="Proteomes" id="UP000245444">
    <property type="component" value="Chromosome"/>
</dbReference>
<dbReference type="Gene3D" id="3.40.190.80">
    <property type="match status" value="1"/>
</dbReference>
<dbReference type="Pfam" id="PF18913">
    <property type="entry name" value="FBPase_C"/>
    <property type="match status" value="1"/>
</dbReference>
<dbReference type="GO" id="GO:0006002">
    <property type="term" value="P:fructose 6-phosphate metabolic process"/>
    <property type="evidence" value="ECO:0007669"/>
    <property type="project" value="TreeGrafter"/>
</dbReference>
<dbReference type="PANTHER" id="PTHR11556:SF35">
    <property type="entry name" value="SEDOHEPTULOSE-1,7-BISPHOSPHATASE, CHLOROPLASTIC"/>
    <property type="match status" value="1"/>
</dbReference>
<dbReference type="GO" id="GO:0042132">
    <property type="term" value="F:fructose 1,6-bisphosphate 1-phosphatase activity"/>
    <property type="evidence" value="ECO:0007669"/>
    <property type="project" value="TreeGrafter"/>
</dbReference>
<accession>A0A2U8WFS8</accession>
<sequence length="384" mass="39618">MVPSRAIAATAWSCLSERLRIRSCATRPLLSRHAPSRRRSFARTRSDIAAGADASRTSEQDDGSRLRRLSCRRTGQTNEPGGERAGIRQVPEPALPARRDIPGDRIMLLSALIDARPPRRHPDLAPVLAALAGAASSAAETIAAAPGNPEAAVRRIFAEGLRGTEVAAIAWDDRADPEPWMPGAALVLALCPLEGAADLDGGMPAGTLFSLRPAGSDPRAAFLAPGRTQAAAGFVTYGPRTLLTLSDGTATTTRVLDSRGRTVRPPVLLRVPEAGSRGGAGAQAFPLSLAAAAQGVLARGGLHRRGDAGEVRLVHAAAPVALAIEGAGGAATDARGRAILDIPAAGLHQGTPLAFGCVSEVAGLARSLDADRSPLFTPRGLLRA</sequence>
<dbReference type="GO" id="GO:0005737">
    <property type="term" value="C:cytoplasm"/>
    <property type="evidence" value="ECO:0007669"/>
    <property type="project" value="TreeGrafter"/>
</dbReference>
<dbReference type="GO" id="GO:0030388">
    <property type="term" value="P:fructose 1,6-bisphosphate metabolic process"/>
    <property type="evidence" value="ECO:0007669"/>
    <property type="project" value="TreeGrafter"/>
</dbReference>
<name>A0A2U8WFS8_9HYPH</name>
<keyword evidence="5" id="KW-1185">Reference proteome</keyword>
<feature type="compositionally biased region" description="Basic and acidic residues" evidence="2">
    <location>
        <begin position="56"/>
        <end position="65"/>
    </location>
</feature>
<reference evidence="4 5" key="1">
    <citation type="submission" date="2018-05" db="EMBL/GenBank/DDBJ databases">
        <title>Complete Genome Sequence of Methylobacterium sp. 17Sr1-28.</title>
        <authorList>
            <person name="Srinivasan S."/>
        </authorList>
    </citation>
    <scope>NUCLEOTIDE SEQUENCE [LARGE SCALE GENOMIC DNA]</scope>
    <source>
        <strain evidence="4 5">17Sr1-28</strain>
    </source>
</reference>
<evidence type="ECO:0000259" key="3">
    <source>
        <dbReference type="Pfam" id="PF18913"/>
    </source>
</evidence>
<evidence type="ECO:0000313" key="4">
    <source>
        <dbReference type="EMBL" id="AWN44983.1"/>
    </source>
</evidence>
<dbReference type="OrthoDB" id="9806756at2"/>
<dbReference type="KEGG" id="mtea:DK419_00455"/>
<dbReference type="GO" id="GO:0006094">
    <property type="term" value="P:gluconeogenesis"/>
    <property type="evidence" value="ECO:0007669"/>
    <property type="project" value="TreeGrafter"/>
</dbReference>
<dbReference type="PANTHER" id="PTHR11556">
    <property type="entry name" value="FRUCTOSE-1,6-BISPHOSPHATASE-RELATED"/>
    <property type="match status" value="1"/>
</dbReference>
<dbReference type="AlphaFoldDB" id="A0A2U8WFS8"/>
<dbReference type="InterPro" id="IPR000146">
    <property type="entry name" value="FBPase_class-1"/>
</dbReference>
<feature type="domain" description="Fructose-1-6-bisphosphatase class 1 C-terminal" evidence="3">
    <location>
        <begin position="302"/>
        <end position="366"/>
    </location>
</feature>
<dbReference type="Gene3D" id="3.30.540.10">
    <property type="entry name" value="Fructose-1,6-Bisphosphatase, subunit A, domain 1"/>
    <property type="match status" value="1"/>
</dbReference>
<dbReference type="EMBL" id="CP029553">
    <property type="protein sequence ID" value="AWN44983.1"/>
    <property type="molecule type" value="Genomic_DNA"/>
</dbReference>
<dbReference type="SUPFAM" id="SSF56655">
    <property type="entry name" value="Carbohydrate phosphatase"/>
    <property type="match status" value="1"/>
</dbReference>
<dbReference type="GO" id="GO:0006000">
    <property type="term" value="P:fructose metabolic process"/>
    <property type="evidence" value="ECO:0007669"/>
    <property type="project" value="TreeGrafter"/>
</dbReference>
<dbReference type="GO" id="GO:0005986">
    <property type="term" value="P:sucrose biosynthetic process"/>
    <property type="evidence" value="ECO:0007669"/>
    <property type="project" value="TreeGrafter"/>
</dbReference>
<protein>
    <recommendedName>
        <fullName evidence="3">Fructose-1-6-bisphosphatase class 1 C-terminal domain-containing protein</fullName>
    </recommendedName>
</protein>
<evidence type="ECO:0000313" key="5">
    <source>
        <dbReference type="Proteomes" id="UP000245444"/>
    </source>
</evidence>
<feature type="region of interest" description="Disordered" evidence="2">
    <location>
        <begin position="32"/>
        <end position="88"/>
    </location>
</feature>
<gene>
    <name evidence="4" type="ORF">DK419_00455</name>
</gene>
<comment type="pathway">
    <text evidence="1">Carbohydrate biosynthesis.</text>
</comment>